<reference evidence="3" key="1">
    <citation type="journal article" date="2012" name="MBio">
        <title>Comparative genome analysis of Trichophyton rubrum and related dermatophytes reveals candidate genes involved in infection.</title>
        <authorList>
            <person name="Martinez D.A."/>
            <person name="Oliver B.G."/>
            <person name="Graeser Y."/>
            <person name="Goldberg J.M."/>
            <person name="Li W."/>
            <person name="Martinez-Rossi N.M."/>
            <person name="Monod M."/>
            <person name="Shelest E."/>
            <person name="Barton R.C."/>
            <person name="Birch E."/>
            <person name="Brakhage A.A."/>
            <person name="Chen Z."/>
            <person name="Gurr S.J."/>
            <person name="Heiman D."/>
            <person name="Heitman J."/>
            <person name="Kosti I."/>
            <person name="Rossi A."/>
            <person name="Saif S."/>
            <person name="Samalova M."/>
            <person name="Saunders C.W."/>
            <person name="Shea T."/>
            <person name="Summerbell R.C."/>
            <person name="Xu J."/>
            <person name="Young S."/>
            <person name="Zeng Q."/>
            <person name="Birren B.W."/>
            <person name="Cuomo C.A."/>
            <person name="White T.C."/>
        </authorList>
    </citation>
    <scope>NUCLEOTIDE SEQUENCE [LARGE SCALE GENOMIC DNA]</scope>
    <source>
        <strain evidence="3">ATCC MYA-4604 / CBS 118893</strain>
    </source>
</reference>
<feature type="compositionally biased region" description="Low complexity" evidence="1">
    <location>
        <begin position="20"/>
        <end position="46"/>
    </location>
</feature>
<dbReference type="OrthoDB" id="4174286at2759"/>
<feature type="compositionally biased region" description="Basic and acidic residues" evidence="1">
    <location>
        <begin position="83"/>
        <end position="105"/>
    </location>
</feature>
<dbReference type="VEuPathDB" id="FungiDB:MGYG_05604"/>
<dbReference type="AlphaFoldDB" id="E4UWW8"/>
<keyword evidence="3" id="KW-1185">Reference proteome</keyword>
<feature type="region of interest" description="Disordered" evidence="1">
    <location>
        <begin position="1"/>
        <end position="330"/>
    </location>
</feature>
<dbReference type="STRING" id="535722.E4UWW8"/>
<protein>
    <submittedName>
        <fullName evidence="2">Uncharacterized protein</fullName>
    </submittedName>
</protein>
<evidence type="ECO:0000313" key="3">
    <source>
        <dbReference type="Proteomes" id="UP000002669"/>
    </source>
</evidence>
<accession>E4UWW8</accession>
<feature type="compositionally biased region" description="Polar residues" evidence="1">
    <location>
        <begin position="144"/>
        <end position="164"/>
    </location>
</feature>
<dbReference type="RefSeq" id="XP_003173018.1">
    <property type="nucleotide sequence ID" value="XM_003172970.1"/>
</dbReference>
<dbReference type="InParanoid" id="E4UWW8"/>
<feature type="compositionally biased region" description="Acidic residues" evidence="1">
    <location>
        <begin position="183"/>
        <end position="196"/>
    </location>
</feature>
<dbReference type="GeneID" id="10028295"/>
<proteinExistence type="predicted"/>
<sequence length="382" mass="40872">MSGLNPFRHKKLASTSTSTAGAVVASDPASASPPASLPAAQPGSSSTKPHGQDEQQTQQDNNRRPGAAEEWLASLDTAVARQKKGETQQQEEGRALFERVEDHSSSRPASNSKTVRIASPPAKQIPSPSVNEDHDGNEKGYFGSNASEYTPTSSGSTHRASTPGTEPVEDPFNAAIGSPGSSGDDEEDEDDEDEEIERLSKREQDGLGLGLGPVADPPSLRRVSYQGDLRSRGQAHAEAGSTRKRATMDVDAFKRLLLTGDTAEGMKNSKDLFASTTATTTATRQENQTKPVGEKKLPPPPPKSRRGKAISSSHSSESTDKSTEGLVPVPVPVSPLTISHTNHPPLPYTELSPLHLPYGDRLRNRSQFRLLMHSLNGPQRLL</sequence>
<dbReference type="Proteomes" id="UP000002669">
    <property type="component" value="Unassembled WGS sequence"/>
</dbReference>
<organism evidence="3">
    <name type="scientific">Arthroderma gypseum (strain ATCC MYA-4604 / CBS 118893)</name>
    <name type="common">Microsporum gypseum</name>
    <dbReference type="NCBI Taxonomy" id="535722"/>
    <lineage>
        <taxon>Eukaryota</taxon>
        <taxon>Fungi</taxon>
        <taxon>Dikarya</taxon>
        <taxon>Ascomycota</taxon>
        <taxon>Pezizomycotina</taxon>
        <taxon>Eurotiomycetes</taxon>
        <taxon>Eurotiomycetidae</taxon>
        <taxon>Onygenales</taxon>
        <taxon>Arthrodermataceae</taxon>
        <taxon>Nannizzia</taxon>
    </lineage>
</organism>
<evidence type="ECO:0000256" key="1">
    <source>
        <dbReference type="SAM" id="MobiDB-lite"/>
    </source>
</evidence>
<gene>
    <name evidence="2" type="ORF">MGYG_05604</name>
</gene>
<dbReference type="HOGENOM" id="CLU_846119_0_0_1"/>
<name>E4UWW8_ARTGP</name>
<evidence type="ECO:0000313" key="2">
    <source>
        <dbReference type="EMBL" id="EFR02607.1"/>
    </source>
</evidence>
<dbReference type="eggNOG" id="ENOG502SH0Q">
    <property type="taxonomic scope" value="Eukaryota"/>
</dbReference>
<dbReference type="EMBL" id="DS989825">
    <property type="protein sequence ID" value="EFR02607.1"/>
    <property type="molecule type" value="Genomic_DNA"/>
</dbReference>